<evidence type="ECO:0000256" key="4">
    <source>
        <dbReference type="RuleBase" id="RU362057"/>
    </source>
</evidence>
<name>A0A803M126_CHEQI</name>
<dbReference type="OMA" id="WPETIAN"/>
<dbReference type="RefSeq" id="XP_021761605.1">
    <property type="nucleotide sequence ID" value="XM_021905913.1"/>
</dbReference>
<dbReference type="CDD" id="cd03784">
    <property type="entry name" value="GT1_Gtf-like"/>
    <property type="match status" value="1"/>
</dbReference>
<evidence type="ECO:0000313" key="5">
    <source>
        <dbReference type="EnsemblPlants" id="AUR62021658-RA:cds"/>
    </source>
</evidence>
<dbReference type="AlphaFoldDB" id="A0A803M126"/>
<dbReference type="Gene3D" id="3.40.50.2000">
    <property type="entry name" value="Glycogen Phosphorylase B"/>
    <property type="match status" value="2"/>
</dbReference>
<protein>
    <recommendedName>
        <fullName evidence="4">Glycosyltransferase</fullName>
        <ecNumber evidence="4">2.4.1.-</ecNumber>
    </recommendedName>
</protein>
<organism evidence="5 6">
    <name type="scientific">Chenopodium quinoa</name>
    <name type="common">Quinoa</name>
    <dbReference type="NCBI Taxonomy" id="63459"/>
    <lineage>
        <taxon>Eukaryota</taxon>
        <taxon>Viridiplantae</taxon>
        <taxon>Streptophyta</taxon>
        <taxon>Embryophyta</taxon>
        <taxon>Tracheophyta</taxon>
        <taxon>Spermatophyta</taxon>
        <taxon>Magnoliopsida</taxon>
        <taxon>eudicotyledons</taxon>
        <taxon>Gunneridae</taxon>
        <taxon>Pentapetalae</taxon>
        <taxon>Caryophyllales</taxon>
        <taxon>Chenopodiaceae</taxon>
        <taxon>Chenopodioideae</taxon>
        <taxon>Atripliceae</taxon>
        <taxon>Chenopodium</taxon>
    </lineage>
</organism>
<keyword evidence="6" id="KW-1185">Reference proteome</keyword>
<dbReference type="Gramene" id="AUR62021658-RA">
    <property type="protein sequence ID" value="AUR62021658-RA:cds"/>
    <property type="gene ID" value="AUR62021658"/>
</dbReference>
<gene>
    <name evidence="5" type="primary">LOC110726433</name>
</gene>
<dbReference type="Pfam" id="PF00201">
    <property type="entry name" value="UDPGT"/>
    <property type="match status" value="1"/>
</dbReference>
<reference evidence="5" key="2">
    <citation type="submission" date="2021-03" db="UniProtKB">
        <authorList>
            <consortium name="EnsemblPlants"/>
        </authorList>
    </citation>
    <scope>IDENTIFICATION</scope>
</reference>
<dbReference type="GO" id="GO:0080044">
    <property type="term" value="F:quercetin 7-O-glucosyltransferase activity"/>
    <property type="evidence" value="ECO:0007669"/>
    <property type="project" value="TreeGrafter"/>
</dbReference>
<dbReference type="PANTHER" id="PTHR11926:SF774">
    <property type="entry name" value="UDP-GLYCOSYLTRANSFERASE 85A1-RELATED"/>
    <property type="match status" value="1"/>
</dbReference>
<comment type="similarity">
    <text evidence="1 3">Belongs to the UDP-glycosyltransferase family.</text>
</comment>
<dbReference type="PROSITE" id="PS00375">
    <property type="entry name" value="UDPGT"/>
    <property type="match status" value="1"/>
</dbReference>
<evidence type="ECO:0000256" key="2">
    <source>
        <dbReference type="ARBA" id="ARBA00022679"/>
    </source>
</evidence>
<accession>A0A803M126</accession>
<dbReference type="GO" id="GO:0080043">
    <property type="term" value="F:quercetin 3-O-glucosyltransferase activity"/>
    <property type="evidence" value="ECO:0007669"/>
    <property type="project" value="TreeGrafter"/>
</dbReference>
<dbReference type="InterPro" id="IPR035595">
    <property type="entry name" value="UDP_glycos_trans_CS"/>
</dbReference>
<dbReference type="SMR" id="A0A803M126"/>
<dbReference type="Proteomes" id="UP000596660">
    <property type="component" value="Unplaced"/>
</dbReference>
<keyword evidence="3" id="KW-0328">Glycosyltransferase</keyword>
<dbReference type="KEGG" id="cqi:110726433"/>
<reference evidence="5" key="1">
    <citation type="journal article" date="2017" name="Nature">
        <title>The genome of Chenopodium quinoa.</title>
        <authorList>
            <person name="Jarvis D.E."/>
            <person name="Ho Y.S."/>
            <person name="Lightfoot D.J."/>
            <person name="Schmoeckel S.M."/>
            <person name="Li B."/>
            <person name="Borm T.J.A."/>
            <person name="Ohyanagi H."/>
            <person name="Mineta K."/>
            <person name="Michell C.T."/>
            <person name="Saber N."/>
            <person name="Kharbatia N.M."/>
            <person name="Rupper R.R."/>
            <person name="Sharp A.R."/>
            <person name="Dally N."/>
            <person name="Boughton B.A."/>
            <person name="Woo Y.H."/>
            <person name="Gao G."/>
            <person name="Schijlen E.G.W.M."/>
            <person name="Guo X."/>
            <person name="Momin A.A."/>
            <person name="Negrao S."/>
            <person name="Al-Babili S."/>
            <person name="Gehring C."/>
            <person name="Roessner U."/>
            <person name="Jung C."/>
            <person name="Murphy K."/>
            <person name="Arold S.T."/>
            <person name="Gojobori T."/>
            <person name="van der Linden C.G."/>
            <person name="van Loo E.N."/>
            <person name="Jellen E.N."/>
            <person name="Maughan P.J."/>
            <person name="Tester M."/>
        </authorList>
    </citation>
    <scope>NUCLEOTIDE SEQUENCE [LARGE SCALE GENOMIC DNA]</scope>
    <source>
        <strain evidence="5">cv. PI 614886</strain>
    </source>
</reference>
<dbReference type="EnsemblPlants" id="AUR62021658-RA">
    <property type="protein sequence ID" value="AUR62021658-RA:cds"/>
    <property type="gene ID" value="AUR62021658"/>
</dbReference>
<proteinExistence type="inferred from homology"/>
<evidence type="ECO:0000256" key="3">
    <source>
        <dbReference type="RuleBase" id="RU003718"/>
    </source>
</evidence>
<evidence type="ECO:0000313" key="6">
    <source>
        <dbReference type="Proteomes" id="UP000596660"/>
    </source>
</evidence>
<dbReference type="SUPFAM" id="SSF53756">
    <property type="entry name" value="UDP-Glycosyltransferase/glycogen phosphorylase"/>
    <property type="match status" value="1"/>
</dbReference>
<dbReference type="FunFam" id="3.40.50.2000:FF:000056">
    <property type="entry name" value="Glycosyltransferase"/>
    <property type="match status" value="1"/>
</dbReference>
<dbReference type="InterPro" id="IPR002213">
    <property type="entry name" value="UDP_glucos_trans"/>
</dbReference>
<keyword evidence="2 3" id="KW-0808">Transferase</keyword>
<sequence>MEAKNTNVKKHHAIIFPLPLQGHINPAVNLSLKLASSKNFTITFLTFEFLHQDITRARPCVDSHINIFSRVRQGPNAVDIRYRVFSDGLPLEFDRTGKLEEFVGWYLDGGMFDQVEKEIEEVVLKSKPKVDVLIIDTFYPWASKIAKKFGLRLASFWTEPALVFNLYYHVNLLKQHGHFDCPDTRKDPIDYIPGVQSIEPHDLMSYLQDKDVSTNMHKLIFQAYQDVRQADYVLCNTVQELELDTISALQALMPFYAVGPIFPPVSPDHAVPTSLWTESSCLEWLGPKPNGSVLYVSFGSIANISKDDVMEIAYGLIESNVDFVWVLRPRTVLHEADLLPVGFEEVISGRGIIVPWTNQIVVLSHPAIGGFLTHCGWNSVLESIWYKIPTLCFPIFTDQFTNRKLVVDDWKVGINFGNKQPLKRMEIASQIKIFMSKEKRDELRENIDVIRKILGNALEADGSSSKNIDLFIEQLI</sequence>
<evidence type="ECO:0000256" key="1">
    <source>
        <dbReference type="ARBA" id="ARBA00009995"/>
    </source>
</evidence>
<dbReference type="GeneID" id="110726433"/>
<dbReference type="OrthoDB" id="5835829at2759"/>
<dbReference type="EC" id="2.4.1.-" evidence="4"/>
<dbReference type="PANTHER" id="PTHR11926">
    <property type="entry name" value="GLUCOSYL/GLUCURONOSYL TRANSFERASES"/>
    <property type="match status" value="1"/>
</dbReference>